<sequence length="31" mass="3606">MKKTKALASLPYLVSILFLPWWVFSLILINV</sequence>
<proteinExistence type="predicted"/>
<evidence type="ECO:0000313" key="2">
    <source>
        <dbReference type="EMBL" id="QBB09917.1"/>
    </source>
</evidence>
<gene>
    <name evidence="2" type="primary">cemA</name>
</gene>
<keyword evidence="1" id="KW-0472">Membrane</keyword>
<organism evidence="2">
    <name type="scientific">Limodorum abortivum</name>
    <dbReference type="NCBI Taxonomy" id="242627"/>
    <lineage>
        <taxon>Eukaryota</taxon>
        <taxon>Viridiplantae</taxon>
        <taxon>Streptophyta</taxon>
        <taxon>Embryophyta</taxon>
        <taxon>Tracheophyta</taxon>
        <taxon>Spermatophyta</taxon>
        <taxon>Magnoliopsida</taxon>
        <taxon>Liliopsida</taxon>
        <taxon>Asparagales</taxon>
        <taxon>Orchidaceae</taxon>
        <taxon>Epidendroideae</taxon>
        <taxon>Neottieae</taxon>
        <taxon>Limodorum</taxon>
    </lineage>
</organism>
<name>A0A411GVE3_9ASPA</name>
<feature type="transmembrane region" description="Helical" evidence="1">
    <location>
        <begin position="12"/>
        <end position="29"/>
    </location>
</feature>
<geneLocation type="chloroplast" evidence="2"/>
<keyword evidence="2" id="KW-0150">Chloroplast</keyword>
<keyword evidence="2" id="KW-0934">Plastid</keyword>
<evidence type="ECO:0000256" key="1">
    <source>
        <dbReference type="SAM" id="Phobius"/>
    </source>
</evidence>
<dbReference type="EMBL" id="MH590355">
    <property type="protein sequence ID" value="QBB09917.1"/>
    <property type="molecule type" value="Genomic_DNA"/>
</dbReference>
<keyword evidence="1" id="KW-0812">Transmembrane</keyword>
<accession>A0A411GVE3</accession>
<reference evidence="2" key="1">
    <citation type="submission" date="2018-07" db="EMBL/GenBank/DDBJ databases">
        <title>Thirteen new plastid genomes from mixotrophic and autotrophic species provide insights into heterotrophy evolution in Neottieae orchids.</title>
        <authorList>
            <person name="Lallemand F."/>
            <person name="Logacheva M."/>
            <person name="Le Clainche I."/>
            <person name="Berard A."/>
            <person name="Zheleznaia E."/>
            <person name="Le Paslier M.-C."/>
            <person name="Selosse M.-A."/>
        </authorList>
    </citation>
    <scope>NUCLEOTIDE SEQUENCE</scope>
    <source>
        <tissue evidence="2">Leaf</tissue>
    </source>
</reference>
<keyword evidence="1" id="KW-1133">Transmembrane helix</keyword>
<dbReference type="AlphaFoldDB" id="A0A411GVE3"/>
<protein>
    <submittedName>
        <fullName evidence="2">Chloroplast envelope membrane protein</fullName>
    </submittedName>
</protein>